<dbReference type="PANTHER" id="PTHR41913:SF1">
    <property type="entry name" value="DUF1684 DOMAIN-CONTAINING PROTEIN"/>
    <property type="match status" value="1"/>
</dbReference>
<reference evidence="1 2" key="1">
    <citation type="submission" date="2014-11" db="EMBL/GenBank/DDBJ databases">
        <title>Genome sequence of Microbacterium mangrovi MUSC 115(T).</title>
        <authorList>
            <person name="Lee L.-H."/>
        </authorList>
    </citation>
    <scope>NUCLEOTIDE SEQUENCE [LARGE SCALE GENOMIC DNA]</scope>
    <source>
        <strain evidence="1 2">MUSC 115</strain>
    </source>
</reference>
<dbReference type="OrthoDB" id="5493262at2"/>
<protein>
    <recommendedName>
        <fullName evidence="3">DUF1684 domain-containing protein</fullName>
    </recommendedName>
</protein>
<sequence>MSTSASDLLTESGFDAAWREWHDAHERVRADEHGFLAITSIRWLGPEPTRYPDVPGAWSTADDGPVVVLVDDEFLDLDGRRVTGIHRFGRLPERSSLTASWTTGDTVAVVEIARRGGHDIIRPRHPDAPIRTAYPGTDAYPPQERFVVDGVFTPFPEPREVTVGSVVDGLQHVYHAPGTVSFDLDGPRSLVAFDGHGGGLLALFTDLTSGVTTYAANRSVSIAAPDEDGRVTIDFNRAVNLPCAYTPYATCPLPPAENRLQVAVEAGEKVPSALTP</sequence>
<comment type="caution">
    <text evidence="1">The sequence shown here is derived from an EMBL/GenBank/DDBJ whole genome shotgun (WGS) entry which is preliminary data.</text>
</comment>
<accession>A0A0B2A087</accession>
<dbReference type="PANTHER" id="PTHR41913">
    <property type="entry name" value="DUF1684 DOMAIN-CONTAINING PROTEIN"/>
    <property type="match status" value="1"/>
</dbReference>
<dbReference type="Proteomes" id="UP000031030">
    <property type="component" value="Unassembled WGS sequence"/>
</dbReference>
<organism evidence="1 2">
    <name type="scientific">Microbacterium mangrovi</name>
    <dbReference type="NCBI Taxonomy" id="1348253"/>
    <lineage>
        <taxon>Bacteria</taxon>
        <taxon>Bacillati</taxon>
        <taxon>Actinomycetota</taxon>
        <taxon>Actinomycetes</taxon>
        <taxon>Micrococcales</taxon>
        <taxon>Microbacteriaceae</taxon>
        <taxon>Microbacterium</taxon>
    </lineage>
</organism>
<evidence type="ECO:0000313" key="2">
    <source>
        <dbReference type="Proteomes" id="UP000031030"/>
    </source>
</evidence>
<gene>
    <name evidence="1" type="ORF">LK09_15705</name>
</gene>
<proteinExistence type="predicted"/>
<evidence type="ECO:0008006" key="3">
    <source>
        <dbReference type="Google" id="ProtNLM"/>
    </source>
</evidence>
<dbReference type="Pfam" id="PF07920">
    <property type="entry name" value="DUF1684"/>
    <property type="match status" value="1"/>
</dbReference>
<dbReference type="RefSeq" id="WP_039401497.1">
    <property type="nucleotide sequence ID" value="NZ_JTDK01000015.1"/>
</dbReference>
<dbReference type="EMBL" id="JTDK01000015">
    <property type="protein sequence ID" value="KHK96406.1"/>
    <property type="molecule type" value="Genomic_DNA"/>
</dbReference>
<evidence type="ECO:0000313" key="1">
    <source>
        <dbReference type="EMBL" id="KHK96406.1"/>
    </source>
</evidence>
<dbReference type="AlphaFoldDB" id="A0A0B2A087"/>
<dbReference type="InterPro" id="IPR012467">
    <property type="entry name" value="DUF1684"/>
</dbReference>
<keyword evidence="2" id="KW-1185">Reference proteome</keyword>
<dbReference type="STRING" id="1348253.LK09_15705"/>
<name>A0A0B2A087_9MICO</name>